<dbReference type="AlphaFoldDB" id="A0A8K0JHA3"/>
<evidence type="ECO:0000313" key="5">
    <source>
        <dbReference type="Proteomes" id="UP000812966"/>
    </source>
</evidence>
<evidence type="ECO:0000256" key="2">
    <source>
        <dbReference type="ARBA" id="ARBA00022801"/>
    </source>
</evidence>
<dbReference type="InterPro" id="IPR000073">
    <property type="entry name" value="AB_hydrolase_1"/>
</dbReference>
<proteinExistence type="inferred from homology"/>
<comment type="similarity">
    <text evidence="1">Belongs to the AB hydrolase superfamily.</text>
</comment>
<dbReference type="Proteomes" id="UP000812966">
    <property type="component" value="Unassembled WGS sequence"/>
</dbReference>
<evidence type="ECO:0000313" key="4">
    <source>
        <dbReference type="EMBL" id="KAG7530211.1"/>
    </source>
</evidence>
<organism evidence="4 5">
    <name type="scientific">Filobasidium floriforme</name>
    <dbReference type="NCBI Taxonomy" id="5210"/>
    <lineage>
        <taxon>Eukaryota</taxon>
        <taxon>Fungi</taxon>
        <taxon>Dikarya</taxon>
        <taxon>Basidiomycota</taxon>
        <taxon>Agaricomycotina</taxon>
        <taxon>Tremellomycetes</taxon>
        <taxon>Filobasidiales</taxon>
        <taxon>Filobasidiaceae</taxon>
        <taxon>Filobasidium</taxon>
    </lineage>
</organism>
<dbReference type="PANTHER" id="PTHR46118">
    <property type="entry name" value="PROTEIN ABHD11"/>
    <property type="match status" value="1"/>
</dbReference>
<dbReference type="InterPro" id="IPR029058">
    <property type="entry name" value="AB_hydrolase_fold"/>
</dbReference>
<dbReference type="GO" id="GO:0052689">
    <property type="term" value="F:carboxylic ester hydrolase activity"/>
    <property type="evidence" value="ECO:0007669"/>
    <property type="project" value="TreeGrafter"/>
</dbReference>
<reference evidence="4" key="1">
    <citation type="submission" date="2020-04" db="EMBL/GenBank/DDBJ databases">
        <title>Analysis of mating type loci in Filobasidium floriforme.</title>
        <authorList>
            <person name="Nowrousian M."/>
        </authorList>
    </citation>
    <scope>NUCLEOTIDE SEQUENCE</scope>
    <source>
        <strain evidence="4">CBS 6242</strain>
    </source>
</reference>
<dbReference type="Pfam" id="PF00561">
    <property type="entry name" value="Abhydrolase_1"/>
    <property type="match status" value="1"/>
</dbReference>
<name>A0A8K0JHA3_9TREE</name>
<dbReference type="GO" id="GO:0005739">
    <property type="term" value="C:mitochondrion"/>
    <property type="evidence" value="ECO:0007669"/>
    <property type="project" value="TreeGrafter"/>
</dbReference>
<comment type="caution">
    <text evidence="4">The sequence shown here is derived from an EMBL/GenBank/DDBJ whole genome shotgun (WGS) entry which is preliminary data.</text>
</comment>
<dbReference type="EMBL" id="JABELV010000125">
    <property type="protein sequence ID" value="KAG7530211.1"/>
    <property type="molecule type" value="Genomic_DNA"/>
</dbReference>
<dbReference type="SUPFAM" id="SSF53474">
    <property type="entry name" value="alpha/beta-Hydrolases"/>
    <property type="match status" value="1"/>
</dbReference>
<protein>
    <recommendedName>
        <fullName evidence="3">AB hydrolase-1 domain-containing protein</fullName>
    </recommendedName>
</protein>
<dbReference type="PANTHER" id="PTHR46118:SF4">
    <property type="entry name" value="PROTEIN ABHD11"/>
    <property type="match status" value="1"/>
</dbReference>
<gene>
    <name evidence="4" type="ORF">FFLO_05204</name>
</gene>
<sequence length="316" mass="35128">MAGFLSEITSTRTLGRCVRPTSLLRTIPSTPVAFRYYSSTPLETVPLAFHHVPAEGADVKKDQSLVICHGLFGSKQNWRTLSKALAQKLRMQVFVLDLRNHGTSPHKAPNDYEHMAADVSRFLKDQGLTSGVNLLGHSMGGKVVMSVALNKEYNSPLRTLISADMAAARGKISKEFIEYASAMQRIEEAGVKSKSAADKLLAEVEPELSIRQFLLTNSFIDPETKTLKFRIPLDILSTSIPAIGHFPYAPGEATWEGPALFVKGAKARYITERNEPITRGFFPNMRLETFDTGHWVHAERPEQFIGLVKEFVEAQK</sequence>
<feature type="domain" description="AB hydrolase-1" evidence="3">
    <location>
        <begin position="65"/>
        <end position="165"/>
    </location>
</feature>
<dbReference type="FunFam" id="3.40.50.1820:FF:000039">
    <property type="entry name" value="Esterase ybfF"/>
    <property type="match status" value="1"/>
</dbReference>
<evidence type="ECO:0000259" key="3">
    <source>
        <dbReference type="Pfam" id="PF00561"/>
    </source>
</evidence>
<dbReference type="Gene3D" id="3.40.50.1820">
    <property type="entry name" value="alpha/beta hydrolase"/>
    <property type="match status" value="1"/>
</dbReference>
<evidence type="ECO:0000256" key="1">
    <source>
        <dbReference type="ARBA" id="ARBA00008645"/>
    </source>
</evidence>
<keyword evidence="5" id="KW-1185">Reference proteome</keyword>
<accession>A0A8K0JHA3</accession>
<keyword evidence="2" id="KW-0378">Hydrolase</keyword>